<dbReference type="InterPro" id="IPR051683">
    <property type="entry name" value="Enoyl-CoA_Hydratase/Isomerase"/>
</dbReference>
<dbReference type="SUPFAM" id="SSF52096">
    <property type="entry name" value="ClpP/crotonase"/>
    <property type="match status" value="1"/>
</dbReference>
<name>A0A512DY94_9PROT</name>
<reference evidence="2 3" key="1">
    <citation type="submission" date="2019-07" db="EMBL/GenBank/DDBJ databases">
        <title>Whole genome shotgun sequence of Skermanella aerolata NBRC 106429.</title>
        <authorList>
            <person name="Hosoyama A."/>
            <person name="Uohara A."/>
            <person name="Ohji S."/>
            <person name="Ichikawa N."/>
        </authorList>
    </citation>
    <scope>NUCLEOTIDE SEQUENCE [LARGE SCALE GENOMIC DNA]</scope>
    <source>
        <strain evidence="2 3">NBRC 106429</strain>
    </source>
</reference>
<organism evidence="2 3">
    <name type="scientific">Skermanella aerolata</name>
    <dbReference type="NCBI Taxonomy" id="393310"/>
    <lineage>
        <taxon>Bacteria</taxon>
        <taxon>Pseudomonadati</taxon>
        <taxon>Pseudomonadota</taxon>
        <taxon>Alphaproteobacteria</taxon>
        <taxon>Rhodospirillales</taxon>
        <taxon>Azospirillaceae</taxon>
        <taxon>Skermanella</taxon>
    </lineage>
</organism>
<proteinExistence type="inferred from homology"/>
<keyword evidence="3" id="KW-1185">Reference proteome</keyword>
<dbReference type="GO" id="GO:0003824">
    <property type="term" value="F:catalytic activity"/>
    <property type="evidence" value="ECO:0007669"/>
    <property type="project" value="UniProtKB-ARBA"/>
</dbReference>
<dbReference type="Gene3D" id="1.10.12.10">
    <property type="entry name" value="Lyase 2-enoyl-coa Hydratase, Chain A, domain 2"/>
    <property type="match status" value="1"/>
</dbReference>
<dbReference type="PANTHER" id="PTHR42964">
    <property type="entry name" value="ENOYL-COA HYDRATASE"/>
    <property type="match status" value="1"/>
</dbReference>
<sequence>MAQGGESKMDDNHVLTEIREDGVATVTLNRAEVHNAFNDAMIADLTGVLRRLGDDGAVRAVVLRAEGKSFSAGADLGWMQRMANYGHAENLADAGALAELMRVLNFLPKPTVARVQGPAFGGGVGLVACCDIAIASDAASFSLSEVRLGLIPAVISPYVVAAIGERASRRYFLTAERFDAAEALRLGLVHRVVPAEELDAGVDAVLARLAEGGPNAQHAAKDLIFAVAHRPVDAGLIRDTAERIATIRASAEGREGLAGFLEKRKPAWTAR</sequence>
<comment type="similarity">
    <text evidence="1">Belongs to the enoyl-CoA hydratase/isomerase family.</text>
</comment>
<dbReference type="InterPro" id="IPR001753">
    <property type="entry name" value="Enoyl-CoA_hydra/iso"/>
</dbReference>
<dbReference type="CDD" id="cd06558">
    <property type="entry name" value="crotonase-like"/>
    <property type="match status" value="1"/>
</dbReference>
<dbReference type="Pfam" id="PF00378">
    <property type="entry name" value="ECH_1"/>
    <property type="match status" value="1"/>
</dbReference>
<dbReference type="InterPro" id="IPR029045">
    <property type="entry name" value="ClpP/crotonase-like_dom_sf"/>
</dbReference>
<evidence type="ECO:0000313" key="2">
    <source>
        <dbReference type="EMBL" id="GEO41449.1"/>
    </source>
</evidence>
<dbReference type="PANTHER" id="PTHR42964:SF1">
    <property type="entry name" value="POLYKETIDE BIOSYNTHESIS ENOYL-COA HYDRATASE PKSH-RELATED"/>
    <property type="match status" value="1"/>
</dbReference>
<dbReference type="FunFam" id="3.90.226.10:FF:000066">
    <property type="entry name" value="Enoyl-CoA hydratase"/>
    <property type="match status" value="1"/>
</dbReference>
<dbReference type="AlphaFoldDB" id="A0A512DY94"/>
<dbReference type="GO" id="GO:0008300">
    <property type="term" value="P:isoprenoid catabolic process"/>
    <property type="evidence" value="ECO:0007669"/>
    <property type="project" value="TreeGrafter"/>
</dbReference>
<evidence type="ECO:0000313" key="3">
    <source>
        <dbReference type="Proteomes" id="UP000321523"/>
    </source>
</evidence>
<dbReference type="Proteomes" id="UP000321523">
    <property type="component" value="Unassembled WGS sequence"/>
</dbReference>
<accession>A0A512DY94</accession>
<gene>
    <name evidence="2" type="ORF">SAE02_55970</name>
</gene>
<dbReference type="Gene3D" id="3.90.226.10">
    <property type="entry name" value="2-enoyl-CoA Hydratase, Chain A, domain 1"/>
    <property type="match status" value="1"/>
</dbReference>
<evidence type="ECO:0000256" key="1">
    <source>
        <dbReference type="ARBA" id="ARBA00005254"/>
    </source>
</evidence>
<dbReference type="InterPro" id="IPR014748">
    <property type="entry name" value="Enoyl-CoA_hydra_C"/>
</dbReference>
<dbReference type="EMBL" id="BJYZ01000028">
    <property type="protein sequence ID" value="GEO41449.1"/>
    <property type="molecule type" value="Genomic_DNA"/>
</dbReference>
<protein>
    <submittedName>
        <fullName evidence="2">Methylglutaconyl-CoA hydratase</fullName>
    </submittedName>
</protein>
<comment type="caution">
    <text evidence="2">The sequence shown here is derived from an EMBL/GenBank/DDBJ whole genome shotgun (WGS) entry which is preliminary data.</text>
</comment>